<keyword evidence="4" id="KW-1185">Reference proteome</keyword>
<name>A0A9W7ECF8_9STRA</name>
<feature type="region of interest" description="Disordered" evidence="1">
    <location>
        <begin position="157"/>
        <end position="179"/>
    </location>
</feature>
<proteinExistence type="predicted"/>
<evidence type="ECO:0000313" key="4">
    <source>
        <dbReference type="Proteomes" id="UP001165082"/>
    </source>
</evidence>
<dbReference type="OrthoDB" id="194364at2759"/>
<evidence type="ECO:0000313" key="3">
    <source>
        <dbReference type="EMBL" id="GMH72965.1"/>
    </source>
</evidence>
<dbReference type="AlphaFoldDB" id="A0A9W7ECF8"/>
<feature type="chain" id="PRO_5040878991" description="Signal peptide-containing protein" evidence="2">
    <location>
        <begin position="30"/>
        <end position="179"/>
    </location>
</feature>
<dbReference type="EMBL" id="BRXZ01001509">
    <property type="protein sequence ID" value="GMH72965.1"/>
    <property type="molecule type" value="Genomic_DNA"/>
</dbReference>
<feature type="signal peptide" evidence="2">
    <location>
        <begin position="1"/>
        <end position="29"/>
    </location>
</feature>
<evidence type="ECO:0000256" key="1">
    <source>
        <dbReference type="SAM" id="MobiDB-lite"/>
    </source>
</evidence>
<organism evidence="3 4">
    <name type="scientific">Triparma retinervis</name>
    <dbReference type="NCBI Taxonomy" id="2557542"/>
    <lineage>
        <taxon>Eukaryota</taxon>
        <taxon>Sar</taxon>
        <taxon>Stramenopiles</taxon>
        <taxon>Ochrophyta</taxon>
        <taxon>Bolidophyceae</taxon>
        <taxon>Parmales</taxon>
        <taxon>Triparmaceae</taxon>
        <taxon>Triparma</taxon>
    </lineage>
</organism>
<protein>
    <recommendedName>
        <fullName evidence="5">Signal peptide-containing protein</fullName>
    </recommendedName>
</protein>
<reference evidence="3" key="1">
    <citation type="submission" date="2022-07" db="EMBL/GenBank/DDBJ databases">
        <title>Genome analysis of Parmales, a sister group of diatoms, reveals the evolutionary specialization of diatoms from phago-mixotrophs to photoautotrophs.</title>
        <authorList>
            <person name="Ban H."/>
            <person name="Sato S."/>
            <person name="Yoshikawa S."/>
            <person name="Kazumasa Y."/>
            <person name="Nakamura Y."/>
            <person name="Ichinomiya M."/>
            <person name="Saitoh K."/>
            <person name="Sato N."/>
            <person name="Blanc-Mathieu R."/>
            <person name="Endo H."/>
            <person name="Kuwata A."/>
            <person name="Ogata H."/>
        </authorList>
    </citation>
    <scope>NUCLEOTIDE SEQUENCE</scope>
</reference>
<dbReference type="Proteomes" id="UP001165082">
    <property type="component" value="Unassembled WGS sequence"/>
</dbReference>
<keyword evidence="2" id="KW-0732">Signal</keyword>
<sequence>MSLSDRPLMLSTLLFTLFILLSKPSPSSSFLLTPTTFAVRFPHADSLPPLRALITESEASKVLSKANLCLEEECSLETVNDLLVEMRGQQQILKIRLDEITNLVTVLTEMNLVDDDGSSITAPTRDIDEIKASIKSIARVFTASAKSSGNDYPALAFPSGWTGEKNKGKSTAFDRDMTK</sequence>
<feature type="compositionally biased region" description="Basic and acidic residues" evidence="1">
    <location>
        <begin position="164"/>
        <end position="179"/>
    </location>
</feature>
<gene>
    <name evidence="3" type="ORF">TrRE_jg10535</name>
</gene>
<comment type="caution">
    <text evidence="3">The sequence shown here is derived from an EMBL/GenBank/DDBJ whole genome shotgun (WGS) entry which is preliminary data.</text>
</comment>
<evidence type="ECO:0000256" key="2">
    <source>
        <dbReference type="SAM" id="SignalP"/>
    </source>
</evidence>
<evidence type="ECO:0008006" key="5">
    <source>
        <dbReference type="Google" id="ProtNLM"/>
    </source>
</evidence>
<accession>A0A9W7ECF8</accession>